<sequence>MQGSNGLHAEYCSGSVSHSSVERWAECAEEGCAVGPGGGPLPLREPVHRMMFSGSRVMTAAATILYTTSGDSPGYPPGGRATSQRAGETGTSHSGVHPLGLKDPSRGGWMETTCKISRCLPTTTYGMCL</sequence>
<gene>
    <name evidence="1" type="ORF">DPEC_G00134630</name>
</gene>
<keyword evidence="2" id="KW-1185">Reference proteome</keyword>
<comment type="caution">
    <text evidence="1">The sequence shown here is derived from an EMBL/GenBank/DDBJ whole genome shotgun (WGS) entry which is preliminary data.</text>
</comment>
<reference evidence="1" key="1">
    <citation type="submission" date="2021-05" db="EMBL/GenBank/DDBJ databases">
        <authorList>
            <person name="Pan Q."/>
            <person name="Jouanno E."/>
            <person name="Zahm M."/>
            <person name="Klopp C."/>
            <person name="Cabau C."/>
            <person name="Louis A."/>
            <person name="Berthelot C."/>
            <person name="Parey E."/>
            <person name="Roest Crollius H."/>
            <person name="Montfort J."/>
            <person name="Robinson-Rechavi M."/>
            <person name="Bouchez O."/>
            <person name="Lampietro C."/>
            <person name="Lopez Roques C."/>
            <person name="Donnadieu C."/>
            <person name="Postlethwait J."/>
            <person name="Bobe J."/>
            <person name="Dillon D."/>
            <person name="Chandos A."/>
            <person name="von Hippel F."/>
            <person name="Guiguen Y."/>
        </authorList>
    </citation>
    <scope>NUCLEOTIDE SEQUENCE</scope>
    <source>
        <strain evidence="1">YG-Jan2019</strain>
    </source>
</reference>
<dbReference type="EMBL" id="CM055737">
    <property type="protein sequence ID" value="KAJ8006381.1"/>
    <property type="molecule type" value="Genomic_DNA"/>
</dbReference>
<evidence type="ECO:0000313" key="1">
    <source>
        <dbReference type="EMBL" id="KAJ8006381.1"/>
    </source>
</evidence>
<protein>
    <submittedName>
        <fullName evidence="1">Uncharacterized protein</fullName>
    </submittedName>
</protein>
<accession>A0ACC2GSF2</accession>
<proteinExistence type="predicted"/>
<dbReference type="Proteomes" id="UP001157502">
    <property type="component" value="Chromosome 10"/>
</dbReference>
<name>A0ACC2GSF2_DALPE</name>
<organism evidence="1 2">
    <name type="scientific">Dallia pectoralis</name>
    <name type="common">Alaska blackfish</name>
    <dbReference type="NCBI Taxonomy" id="75939"/>
    <lineage>
        <taxon>Eukaryota</taxon>
        <taxon>Metazoa</taxon>
        <taxon>Chordata</taxon>
        <taxon>Craniata</taxon>
        <taxon>Vertebrata</taxon>
        <taxon>Euteleostomi</taxon>
        <taxon>Actinopterygii</taxon>
        <taxon>Neopterygii</taxon>
        <taxon>Teleostei</taxon>
        <taxon>Protacanthopterygii</taxon>
        <taxon>Esociformes</taxon>
        <taxon>Umbridae</taxon>
        <taxon>Dallia</taxon>
    </lineage>
</organism>
<evidence type="ECO:0000313" key="2">
    <source>
        <dbReference type="Proteomes" id="UP001157502"/>
    </source>
</evidence>